<dbReference type="PRINTS" id="PR00368">
    <property type="entry name" value="FADPNR"/>
</dbReference>
<dbReference type="InterPro" id="IPR023753">
    <property type="entry name" value="FAD/NAD-binding_dom"/>
</dbReference>
<dbReference type="HOGENOM" id="CLU_030705_0_0_9"/>
<dbReference type="PANTHER" id="PTHR42949:SF3">
    <property type="entry name" value="ANAEROBIC GLYCEROL-3-PHOSPHATE DEHYDROGENASE SUBUNIT B"/>
    <property type="match status" value="1"/>
</dbReference>
<dbReference type="Gene3D" id="3.50.50.60">
    <property type="entry name" value="FAD/NAD(P)-binding domain"/>
    <property type="match status" value="2"/>
</dbReference>
<dbReference type="RefSeq" id="WP_044038518.1">
    <property type="nucleotide sequence ID" value="NZ_HG917868.1"/>
</dbReference>
<dbReference type="PATRIC" id="fig|1216932.3.peg.1805"/>
<name>W6S3R7_9CLOT</name>
<dbReference type="EMBL" id="HG917868">
    <property type="protein sequence ID" value="CDM68967.1"/>
    <property type="molecule type" value="Genomic_DNA"/>
</dbReference>
<accession>W6S3R7</accession>
<organism evidence="3 4">
    <name type="scientific">Clostridium bornimense</name>
    <dbReference type="NCBI Taxonomy" id="1216932"/>
    <lineage>
        <taxon>Bacteria</taxon>
        <taxon>Bacillati</taxon>
        <taxon>Bacillota</taxon>
        <taxon>Clostridia</taxon>
        <taxon>Eubacteriales</taxon>
        <taxon>Clostridiaceae</taxon>
        <taxon>Clostridium</taxon>
    </lineage>
</organism>
<dbReference type="AlphaFoldDB" id="W6S3R7"/>
<evidence type="ECO:0000259" key="2">
    <source>
        <dbReference type="Pfam" id="PF07992"/>
    </source>
</evidence>
<protein>
    <submittedName>
        <fullName evidence="3">Oxidoreductase</fullName>
    </submittedName>
</protein>
<dbReference type="Pfam" id="PF07992">
    <property type="entry name" value="Pyr_redox_2"/>
    <property type="match status" value="1"/>
</dbReference>
<proteinExistence type="predicted"/>
<dbReference type="Proteomes" id="UP000019426">
    <property type="component" value="Chromosome M2/40_rep1"/>
</dbReference>
<keyword evidence="1" id="KW-0560">Oxidoreductase</keyword>
<evidence type="ECO:0000256" key="1">
    <source>
        <dbReference type="ARBA" id="ARBA00023002"/>
    </source>
</evidence>
<reference evidence="3 4" key="1">
    <citation type="submission" date="2013-11" db="EMBL/GenBank/DDBJ databases">
        <title>Complete genome sequence of Clostridum sp. M2/40.</title>
        <authorList>
            <person name="Wibberg D."/>
            <person name="Puehler A."/>
            <person name="Schlueter A."/>
        </authorList>
    </citation>
    <scope>NUCLEOTIDE SEQUENCE [LARGE SCALE GENOMIC DNA]</scope>
    <source>
        <strain evidence="4">M2/40</strain>
    </source>
</reference>
<dbReference type="SUPFAM" id="SSF51905">
    <property type="entry name" value="FAD/NAD(P)-binding domain"/>
    <property type="match status" value="2"/>
</dbReference>
<dbReference type="PANTHER" id="PTHR42949">
    <property type="entry name" value="ANAEROBIC GLYCEROL-3-PHOSPHATE DEHYDROGENASE SUBUNIT B"/>
    <property type="match status" value="1"/>
</dbReference>
<dbReference type="PRINTS" id="PR00469">
    <property type="entry name" value="PNDRDTASEII"/>
</dbReference>
<evidence type="ECO:0000313" key="3">
    <source>
        <dbReference type="EMBL" id="CDM68967.1"/>
    </source>
</evidence>
<sequence>MVHYDAVIIGGGGAGLISAITAKKEGAKKVLVIERREELGGMLNFNINNAFGKGYYEEMITGPEFIQRLIDEIKELKIDIKLNSMVLDITRDKIIKIVSEEGVYNISCSTIILATGYRERPRGITNIPGNKQAGVYTAGAAQRFISREGYIPGKEVVIFGSSDSGLVIAKQLTIEGAKIKMILEVTPNIKGTLENYERCVENFNIPVLFSHTILKVEGNERLTALTISEVDEDKTPIKGTEKYIPCDTLIIAASNEPESILIEKLGGEINSNTLGVNVNESYETNIDGIFAIGNVLYPHDYSEDITEEAIMAGKNAVRYLNGERFSLEDIDVVAGENIIFVSPSHINLKNAQEQITFSFRPFTYCEEGNIVMYIDGEEKIRVPFEMLYSGETMKLKLKKSMLSYDMKEIKFDII</sequence>
<feature type="domain" description="FAD/NAD(P)-binding" evidence="2">
    <location>
        <begin position="4"/>
        <end position="308"/>
    </location>
</feature>
<evidence type="ECO:0000313" key="4">
    <source>
        <dbReference type="Proteomes" id="UP000019426"/>
    </source>
</evidence>
<dbReference type="STRING" id="1216932.CM240_1809"/>
<dbReference type="KEGG" id="clt:CM240_1809"/>
<keyword evidence="4" id="KW-1185">Reference proteome</keyword>
<dbReference type="GO" id="GO:0016491">
    <property type="term" value="F:oxidoreductase activity"/>
    <property type="evidence" value="ECO:0007669"/>
    <property type="project" value="UniProtKB-KW"/>
</dbReference>
<dbReference type="eggNOG" id="COG0446">
    <property type="taxonomic scope" value="Bacteria"/>
</dbReference>
<dbReference type="InterPro" id="IPR036188">
    <property type="entry name" value="FAD/NAD-bd_sf"/>
</dbReference>
<gene>
    <name evidence="3" type="ORF">CM240_1809</name>
</gene>
<dbReference type="InterPro" id="IPR051691">
    <property type="entry name" value="Metab_Enz_Cyan_OpOx_G3PDH"/>
</dbReference>
<dbReference type="OrthoDB" id="9776839at2"/>